<reference evidence="3" key="2">
    <citation type="journal article" date="2015" name="Data Brief">
        <title>Shoot transcriptome of the giant reed, Arundo donax.</title>
        <authorList>
            <person name="Barrero R.A."/>
            <person name="Guerrero F.D."/>
            <person name="Moolhuijzen P."/>
            <person name="Goolsby J.A."/>
            <person name="Tidwell J."/>
            <person name="Bellgard S.E."/>
            <person name="Bellgard M.I."/>
        </authorList>
    </citation>
    <scope>NUCLEOTIDE SEQUENCE</scope>
    <source>
        <tissue evidence="3">Shoot tissue taken approximately 20 cm above the soil surface</tissue>
    </source>
</reference>
<keyword evidence="2" id="KW-1133">Transmembrane helix</keyword>
<proteinExistence type="predicted"/>
<dbReference type="EMBL" id="GBRH01222920">
    <property type="protein sequence ID" value="JAD74975.1"/>
    <property type="molecule type" value="Transcribed_RNA"/>
</dbReference>
<organism evidence="3">
    <name type="scientific">Arundo donax</name>
    <name type="common">Giant reed</name>
    <name type="synonym">Donax arundinaceus</name>
    <dbReference type="NCBI Taxonomy" id="35708"/>
    <lineage>
        <taxon>Eukaryota</taxon>
        <taxon>Viridiplantae</taxon>
        <taxon>Streptophyta</taxon>
        <taxon>Embryophyta</taxon>
        <taxon>Tracheophyta</taxon>
        <taxon>Spermatophyta</taxon>
        <taxon>Magnoliopsida</taxon>
        <taxon>Liliopsida</taxon>
        <taxon>Poales</taxon>
        <taxon>Poaceae</taxon>
        <taxon>PACMAD clade</taxon>
        <taxon>Arundinoideae</taxon>
        <taxon>Arundineae</taxon>
        <taxon>Arundo</taxon>
    </lineage>
</organism>
<dbReference type="PANTHER" id="PTHR48007:SF85">
    <property type="entry name" value="STRUBBELIG FAMILY RECEPTOR PROTEIN KINASE-RELATED"/>
    <property type="match status" value="1"/>
</dbReference>
<name>A0A0A9CNJ6_ARUDO</name>
<protein>
    <submittedName>
        <fullName evidence="3">Uncharacterized protein</fullName>
    </submittedName>
</protein>
<dbReference type="AlphaFoldDB" id="A0A0A9CNJ6"/>
<keyword evidence="2" id="KW-0812">Transmembrane</keyword>
<feature type="transmembrane region" description="Helical" evidence="2">
    <location>
        <begin position="115"/>
        <end position="137"/>
    </location>
</feature>
<keyword evidence="2" id="KW-0472">Membrane</keyword>
<reference evidence="3" key="1">
    <citation type="submission" date="2014-09" db="EMBL/GenBank/DDBJ databases">
        <authorList>
            <person name="Magalhaes I.L.F."/>
            <person name="Oliveira U."/>
            <person name="Santos F.R."/>
            <person name="Vidigal T.H.D.A."/>
            <person name="Brescovit A.D."/>
            <person name="Santos A.J."/>
        </authorList>
    </citation>
    <scope>NUCLEOTIDE SEQUENCE</scope>
    <source>
        <tissue evidence="3">Shoot tissue taken approximately 20 cm above the soil surface</tissue>
    </source>
</reference>
<feature type="region of interest" description="Disordered" evidence="1">
    <location>
        <begin position="34"/>
        <end position="109"/>
    </location>
</feature>
<feature type="region of interest" description="Disordered" evidence="1">
    <location>
        <begin position="145"/>
        <end position="182"/>
    </location>
</feature>
<dbReference type="InterPro" id="IPR046959">
    <property type="entry name" value="PRK1-6/SRF4-like"/>
</dbReference>
<evidence type="ECO:0000256" key="2">
    <source>
        <dbReference type="SAM" id="Phobius"/>
    </source>
</evidence>
<evidence type="ECO:0000313" key="3">
    <source>
        <dbReference type="EMBL" id="JAD74975.1"/>
    </source>
</evidence>
<sequence length="182" mass="19557">MQDNQLSGTLNVLQDLPLKDLNVENNLFSGPVPPKLLNIPNFKNDGNPFNTSTAPSTPPSSTPTGSTPTQTPSSPSSSSGAPPPSITPSNSSGGSTARDSSSPSSKKHKSSTLRAVGYVLLAIVLFIVIVLLVIFCLSKYQERQERRDYATSQVGRMRQRVEEPKVNQASVQSKNDAKKRFS</sequence>
<dbReference type="PANTHER" id="PTHR48007">
    <property type="entry name" value="LEUCINE-RICH REPEAT RECEPTOR-LIKE PROTEIN KINASE PXC1"/>
    <property type="match status" value="1"/>
</dbReference>
<feature type="compositionally biased region" description="Low complexity" evidence="1">
    <location>
        <begin position="87"/>
        <end position="104"/>
    </location>
</feature>
<evidence type="ECO:0000256" key="1">
    <source>
        <dbReference type="SAM" id="MobiDB-lite"/>
    </source>
</evidence>
<accession>A0A0A9CNJ6</accession>
<feature type="compositionally biased region" description="Low complexity" evidence="1">
    <location>
        <begin position="62"/>
        <end position="80"/>
    </location>
</feature>